<dbReference type="BioCyc" id="BSUB633149:G1GM8-1162-MONOMER"/>
<organism evidence="2 3">
    <name type="scientific">Brevundimonas subvibrioides (strain ATCC 15264 / DSM 4735 / LMG 14903 / NBRC 16000 / CB 81)</name>
    <name type="common">Caulobacter subvibrioides</name>
    <dbReference type="NCBI Taxonomy" id="633149"/>
    <lineage>
        <taxon>Bacteria</taxon>
        <taxon>Pseudomonadati</taxon>
        <taxon>Pseudomonadota</taxon>
        <taxon>Alphaproteobacteria</taxon>
        <taxon>Caulobacterales</taxon>
        <taxon>Caulobacteraceae</taxon>
        <taxon>Brevundimonas</taxon>
    </lineage>
</organism>
<dbReference type="InterPro" id="IPR013216">
    <property type="entry name" value="Methyltransf_11"/>
</dbReference>
<dbReference type="Gene3D" id="3.40.50.150">
    <property type="entry name" value="Vaccinia Virus protein VP39"/>
    <property type="match status" value="1"/>
</dbReference>
<reference evidence="3" key="1">
    <citation type="journal article" date="2011" name="J. Bacteriol.">
        <title>Genome sequences of eight morphologically diverse alphaproteobacteria.</title>
        <authorList>
            <consortium name="US DOE Joint Genome Institute"/>
            <person name="Brown P.J."/>
            <person name="Kysela D.T."/>
            <person name="Buechlein A."/>
            <person name="Hemmerich C."/>
            <person name="Brun Y.V."/>
        </authorList>
    </citation>
    <scope>NUCLEOTIDE SEQUENCE [LARGE SCALE GENOMIC DNA]</scope>
    <source>
        <strain evidence="3">ATCC 15264 / DSM 4735 / LMG 14903 / NBRC 16000 / CB 81</strain>
    </source>
</reference>
<dbReference type="AlphaFoldDB" id="D9QEZ1"/>
<dbReference type="GO" id="GO:0032259">
    <property type="term" value="P:methylation"/>
    <property type="evidence" value="ECO:0007669"/>
    <property type="project" value="UniProtKB-KW"/>
</dbReference>
<keyword evidence="2" id="KW-0489">Methyltransferase</keyword>
<evidence type="ECO:0000313" key="2">
    <source>
        <dbReference type="EMBL" id="ADL00476.1"/>
    </source>
</evidence>
<gene>
    <name evidence="2" type="ordered locus">Bresu_1164</name>
</gene>
<evidence type="ECO:0000313" key="3">
    <source>
        <dbReference type="Proteomes" id="UP000002696"/>
    </source>
</evidence>
<protein>
    <submittedName>
        <fullName evidence="2">Methyltransferase type 11</fullName>
    </submittedName>
</protein>
<dbReference type="InterPro" id="IPR029063">
    <property type="entry name" value="SAM-dependent_MTases_sf"/>
</dbReference>
<dbReference type="KEGG" id="bsb:Bresu_1164"/>
<dbReference type="GO" id="GO:0008757">
    <property type="term" value="F:S-adenosylmethionine-dependent methyltransferase activity"/>
    <property type="evidence" value="ECO:0007669"/>
    <property type="project" value="InterPro"/>
</dbReference>
<dbReference type="HOGENOM" id="CLU_1472349_0_0_5"/>
<dbReference type="EMBL" id="CP002102">
    <property type="protein sequence ID" value="ADL00476.1"/>
    <property type="molecule type" value="Genomic_DNA"/>
</dbReference>
<dbReference type="eggNOG" id="COG2227">
    <property type="taxonomic scope" value="Bacteria"/>
</dbReference>
<dbReference type="InParanoid" id="D9QEZ1"/>
<feature type="domain" description="Methyltransferase type 11" evidence="1">
    <location>
        <begin position="66"/>
        <end position="147"/>
    </location>
</feature>
<dbReference type="CDD" id="cd02440">
    <property type="entry name" value="AdoMet_MTases"/>
    <property type="match status" value="1"/>
</dbReference>
<keyword evidence="3" id="KW-1185">Reference proteome</keyword>
<dbReference type="Pfam" id="PF08241">
    <property type="entry name" value="Methyltransf_11"/>
    <property type="match status" value="1"/>
</dbReference>
<evidence type="ECO:0000259" key="1">
    <source>
        <dbReference type="Pfam" id="PF08241"/>
    </source>
</evidence>
<accession>D9QEZ1</accession>
<dbReference type="STRING" id="633149.Bresu_1164"/>
<sequence length="198" mass="21324">MAMPPFLARLLFGDKAAPRIRSRGANAIVGLPDRVLMAQAYIPAFAADGGRILAVGVRAYNLEDHAPLQAQGAELWTTDIDPRAARWGIAGRHRTGDACDLDTVFGDMTFDAVLCNGVLGHGVDAPDQQRRTLDGIAAILRPGGRLLLGWNTGRIDDPVAAGLTRAFRSEPYAGHPERVQFDTVDHVYDLMVRVGPTS</sequence>
<proteinExistence type="predicted"/>
<name>D9QEZ1_BRESC</name>
<keyword evidence="2" id="KW-0808">Transferase</keyword>
<dbReference type="Proteomes" id="UP000002696">
    <property type="component" value="Chromosome"/>
</dbReference>
<dbReference type="SUPFAM" id="SSF53335">
    <property type="entry name" value="S-adenosyl-L-methionine-dependent methyltransferases"/>
    <property type="match status" value="1"/>
</dbReference>